<sequence>MDHQQVIELVFYLCLLDLLTTNLWYMRIFAQASFQLGFGKKVFSTLEIESVNSLDVEYSCGLCKGTNVSRQAINPFCYTCGMKTQIVKSPLLSARIYPQDGVVVAVILQGAIVDSILGFSQPFLHYFEHNRVELKSSLLNFKKASRFTIDKGGCVVAFKEE</sequence>
<dbReference type="AlphaFoldDB" id="A0A9D4UM05"/>
<gene>
    <name evidence="2" type="ORF">GOP47_0014708</name>
</gene>
<protein>
    <submittedName>
        <fullName evidence="2">Uncharacterized protein</fullName>
    </submittedName>
</protein>
<reference evidence="2" key="1">
    <citation type="submission" date="2021-01" db="EMBL/GenBank/DDBJ databases">
        <title>Adiantum capillus-veneris genome.</title>
        <authorList>
            <person name="Fang Y."/>
            <person name="Liao Q."/>
        </authorList>
    </citation>
    <scope>NUCLEOTIDE SEQUENCE</scope>
    <source>
        <strain evidence="2">H3</strain>
        <tissue evidence="2">Leaf</tissue>
    </source>
</reference>
<dbReference type="EMBL" id="JABFUD020000014">
    <property type="protein sequence ID" value="KAI5070365.1"/>
    <property type="molecule type" value="Genomic_DNA"/>
</dbReference>
<name>A0A9D4UM05_ADICA</name>
<comment type="caution">
    <text evidence="2">The sequence shown here is derived from an EMBL/GenBank/DDBJ whole genome shotgun (WGS) entry which is preliminary data.</text>
</comment>
<evidence type="ECO:0000256" key="1">
    <source>
        <dbReference type="SAM" id="Phobius"/>
    </source>
</evidence>
<dbReference type="Proteomes" id="UP000886520">
    <property type="component" value="Chromosome 14"/>
</dbReference>
<keyword evidence="1" id="KW-0812">Transmembrane</keyword>
<keyword evidence="1" id="KW-1133">Transmembrane helix</keyword>
<feature type="transmembrane region" description="Helical" evidence="1">
    <location>
        <begin position="6"/>
        <end position="25"/>
    </location>
</feature>
<proteinExistence type="predicted"/>
<evidence type="ECO:0000313" key="2">
    <source>
        <dbReference type="EMBL" id="KAI5070365.1"/>
    </source>
</evidence>
<evidence type="ECO:0000313" key="3">
    <source>
        <dbReference type="Proteomes" id="UP000886520"/>
    </source>
</evidence>
<keyword evidence="1" id="KW-0472">Membrane</keyword>
<accession>A0A9D4UM05</accession>
<keyword evidence="3" id="KW-1185">Reference proteome</keyword>
<organism evidence="2 3">
    <name type="scientific">Adiantum capillus-veneris</name>
    <name type="common">Maidenhair fern</name>
    <dbReference type="NCBI Taxonomy" id="13818"/>
    <lineage>
        <taxon>Eukaryota</taxon>
        <taxon>Viridiplantae</taxon>
        <taxon>Streptophyta</taxon>
        <taxon>Embryophyta</taxon>
        <taxon>Tracheophyta</taxon>
        <taxon>Polypodiopsida</taxon>
        <taxon>Polypodiidae</taxon>
        <taxon>Polypodiales</taxon>
        <taxon>Pteridineae</taxon>
        <taxon>Pteridaceae</taxon>
        <taxon>Vittarioideae</taxon>
        <taxon>Adiantum</taxon>
    </lineage>
</organism>